<dbReference type="KEGG" id="poj:PtoMrB4_25820"/>
<evidence type="ECO:0000313" key="3">
    <source>
        <dbReference type="Proteomes" id="UP000501237"/>
    </source>
</evidence>
<dbReference type="EMBL" id="AP022642">
    <property type="protein sequence ID" value="BCA28605.1"/>
    <property type="molecule type" value="Genomic_DNA"/>
</dbReference>
<name>A0A679GEQ3_9GAMM</name>
<dbReference type="AlphaFoldDB" id="A0A679GEQ3"/>
<gene>
    <name evidence="2" type="ORF">PtoMrB4_25820</name>
</gene>
<organism evidence="2 3">
    <name type="scientific">Metapseudomonas otitidis</name>
    <dbReference type="NCBI Taxonomy" id="319939"/>
    <lineage>
        <taxon>Bacteria</taxon>
        <taxon>Pseudomonadati</taxon>
        <taxon>Pseudomonadota</taxon>
        <taxon>Gammaproteobacteria</taxon>
        <taxon>Pseudomonadales</taxon>
        <taxon>Pseudomonadaceae</taxon>
        <taxon>Metapseudomonas</taxon>
    </lineage>
</organism>
<sequence length="55" mass="5698">MTIAQFPGSRNACNTSFNRPTCGCGGWRGAMAQPELSPNGSDLDTARPSANGLRG</sequence>
<reference evidence="2 3" key="1">
    <citation type="journal article" date="2020" name="Microbiol. Resour. Announc.">
        <title>Complete genome sequence of Pseudomonas otitidis strain MrB4, isolated from Lake Biwa in Japan.</title>
        <authorList>
            <person name="Miyazaki K."/>
            <person name="Hase E."/>
            <person name="Maruya T."/>
        </authorList>
    </citation>
    <scope>NUCLEOTIDE SEQUENCE [LARGE SCALE GENOMIC DNA]</scope>
    <source>
        <strain evidence="2 3">MrB4</strain>
    </source>
</reference>
<proteinExistence type="predicted"/>
<evidence type="ECO:0000256" key="1">
    <source>
        <dbReference type="SAM" id="MobiDB-lite"/>
    </source>
</evidence>
<feature type="region of interest" description="Disordered" evidence="1">
    <location>
        <begin position="28"/>
        <end position="55"/>
    </location>
</feature>
<protein>
    <submittedName>
        <fullName evidence="2">Uncharacterized protein</fullName>
    </submittedName>
</protein>
<evidence type="ECO:0000313" key="2">
    <source>
        <dbReference type="EMBL" id="BCA28605.1"/>
    </source>
</evidence>
<dbReference type="GeneID" id="57397806"/>
<accession>A0A679GEQ3</accession>
<dbReference type="Proteomes" id="UP000501237">
    <property type="component" value="Chromosome"/>
</dbReference>
<dbReference type="RefSeq" id="WP_172433505.1">
    <property type="nucleotide sequence ID" value="NZ_AP022642.1"/>
</dbReference>